<reference evidence="3" key="1">
    <citation type="journal article" date="2019" name="Int. J. Syst. Evol. Microbiol.">
        <title>The Global Catalogue of Microorganisms (GCM) 10K type strain sequencing project: providing services to taxonomists for standard genome sequencing and annotation.</title>
        <authorList>
            <consortium name="The Broad Institute Genomics Platform"/>
            <consortium name="The Broad Institute Genome Sequencing Center for Infectious Disease"/>
            <person name="Wu L."/>
            <person name="Ma J."/>
        </authorList>
    </citation>
    <scope>NUCLEOTIDE SEQUENCE [LARGE SCALE GENOMIC DNA]</scope>
    <source>
        <strain evidence="3">CGMCC 1.18575</strain>
    </source>
</reference>
<evidence type="ECO:0000256" key="1">
    <source>
        <dbReference type="SAM" id="MobiDB-lite"/>
    </source>
</evidence>
<sequence length="284" mass="31616">MRAKIVYAIVFVLIVGSWAGNIAIDRQYRLPEGGFLNHHIEMDYARGASFELLYVANSDDKKKPVSARIDELPGVLFYPAQVHSRLSHQTIYLLRGYVENIEAGEGTSEQAPFEINAVNVGFSDGTQAHLNIGLIVAYREPWITEEPPFSGSSTSSSSDHTGKATTRMTKAAKLTDVSSRWLDELGSEFRFGIDDGTASLKGTESIAGSLPLELRPNDVLSTHYEFLIPHGTAHALDVYNVLLKQRFEEPDGRKSTQFIFANFLPYPTEADMKAYVRAKRRQAE</sequence>
<dbReference type="EMBL" id="JBHSMI010000028">
    <property type="protein sequence ID" value="MFC5404911.1"/>
    <property type="molecule type" value="Genomic_DNA"/>
</dbReference>
<accession>A0ABW0HXH0</accession>
<name>A0ABW0HXH0_9BACL</name>
<proteinExistence type="predicted"/>
<feature type="region of interest" description="Disordered" evidence="1">
    <location>
        <begin position="147"/>
        <end position="169"/>
    </location>
</feature>
<comment type="caution">
    <text evidence="2">The sequence shown here is derived from an EMBL/GenBank/DDBJ whole genome shotgun (WGS) entry which is preliminary data.</text>
</comment>
<evidence type="ECO:0008006" key="4">
    <source>
        <dbReference type="Google" id="ProtNLM"/>
    </source>
</evidence>
<dbReference type="Proteomes" id="UP001596113">
    <property type="component" value="Unassembled WGS sequence"/>
</dbReference>
<protein>
    <recommendedName>
        <fullName evidence="4">Secreted protein</fullName>
    </recommendedName>
</protein>
<dbReference type="RefSeq" id="WP_378135624.1">
    <property type="nucleotide sequence ID" value="NZ_JBHSMI010000028.1"/>
</dbReference>
<evidence type="ECO:0000313" key="3">
    <source>
        <dbReference type="Proteomes" id="UP001596113"/>
    </source>
</evidence>
<evidence type="ECO:0000313" key="2">
    <source>
        <dbReference type="EMBL" id="MFC5404911.1"/>
    </source>
</evidence>
<gene>
    <name evidence="2" type="ORF">ACFPOF_19395</name>
</gene>
<organism evidence="2 3">
    <name type="scientific">Cohnella soli</name>
    <dbReference type="NCBI Taxonomy" id="425005"/>
    <lineage>
        <taxon>Bacteria</taxon>
        <taxon>Bacillati</taxon>
        <taxon>Bacillota</taxon>
        <taxon>Bacilli</taxon>
        <taxon>Bacillales</taxon>
        <taxon>Paenibacillaceae</taxon>
        <taxon>Cohnella</taxon>
    </lineage>
</organism>
<keyword evidence="3" id="KW-1185">Reference proteome</keyword>